<dbReference type="RefSeq" id="WP_188175048.1">
    <property type="nucleotide sequence ID" value="NZ_JACVVD010000004.1"/>
</dbReference>
<protein>
    <recommendedName>
        <fullName evidence="3">AlpA family phage regulatory protein</fullName>
    </recommendedName>
</protein>
<evidence type="ECO:0008006" key="3">
    <source>
        <dbReference type="Google" id="ProtNLM"/>
    </source>
</evidence>
<evidence type="ECO:0000313" key="1">
    <source>
        <dbReference type="EMBL" id="MBD0381256.1"/>
    </source>
</evidence>
<gene>
    <name evidence="1" type="ORF">ICC18_14115</name>
</gene>
<keyword evidence="2" id="KW-1185">Reference proteome</keyword>
<sequence>MATKKKRPVIPPLCGVTEVARLLGVERTTLPRMRKFKDFPQPITHIGTRPIWLESDIVDYKEMREAKKDGGL</sequence>
<evidence type="ECO:0000313" key="2">
    <source>
        <dbReference type="Proteomes" id="UP000650466"/>
    </source>
</evidence>
<reference evidence="1" key="1">
    <citation type="submission" date="2020-09" db="EMBL/GenBank/DDBJ databases">
        <title>Draft Genome Sequence of Paenibacillus sp. WST5.</title>
        <authorList>
            <person name="Bao Z."/>
        </authorList>
    </citation>
    <scope>NUCLEOTIDE SEQUENCE</scope>
    <source>
        <strain evidence="1">WST5</strain>
    </source>
</reference>
<dbReference type="AlphaFoldDB" id="A0A926KQF0"/>
<organism evidence="1 2">
    <name type="scientific">Paenibacillus sedimenti</name>
    <dbReference type="NCBI Taxonomy" id="2770274"/>
    <lineage>
        <taxon>Bacteria</taxon>
        <taxon>Bacillati</taxon>
        <taxon>Bacillota</taxon>
        <taxon>Bacilli</taxon>
        <taxon>Bacillales</taxon>
        <taxon>Paenibacillaceae</taxon>
        <taxon>Paenibacillus</taxon>
    </lineage>
</organism>
<dbReference type="Proteomes" id="UP000650466">
    <property type="component" value="Unassembled WGS sequence"/>
</dbReference>
<accession>A0A926KQF0</accession>
<name>A0A926KQF0_9BACL</name>
<comment type="caution">
    <text evidence="1">The sequence shown here is derived from an EMBL/GenBank/DDBJ whole genome shotgun (WGS) entry which is preliminary data.</text>
</comment>
<dbReference type="EMBL" id="JACVVD010000004">
    <property type="protein sequence ID" value="MBD0381256.1"/>
    <property type="molecule type" value="Genomic_DNA"/>
</dbReference>
<proteinExistence type="predicted"/>